<proteinExistence type="inferred from homology"/>
<sequence length="247" mass="26345">MAPPNAPPGDGTRQGLDPAWIATDQFITTNLHRDASLDASLAAAHLNAHVNNLPDIAVSATQGKFLQLQARALGVTQALEIGTLAGYSTIWLAKASERINVTTAEVDEKHARVARENLERAGVGSRVNVVVGAGLDVMAQLSDEVKAGKRDKFGLVFIDADKENCWNYFNKAVGELCKPGAMVVVDNVVRRGLVAKEGADGDSRVRGVRECIEMAGRDGRVDATVLQLVGEKNYDGFLIAVVNEEGV</sequence>
<name>A0A9P4HKT3_9PEZI</name>
<evidence type="ECO:0000256" key="1">
    <source>
        <dbReference type="ARBA" id="ARBA00022603"/>
    </source>
</evidence>
<dbReference type="InterPro" id="IPR050362">
    <property type="entry name" value="Cation-dep_OMT"/>
</dbReference>
<evidence type="ECO:0000256" key="4">
    <source>
        <dbReference type="ARBA" id="ARBA00023453"/>
    </source>
</evidence>
<comment type="caution">
    <text evidence="5">The sequence shown here is derived from an EMBL/GenBank/DDBJ whole genome shotgun (WGS) entry which is preliminary data.</text>
</comment>
<reference evidence="5" key="1">
    <citation type="journal article" date="2020" name="Stud. Mycol.">
        <title>101 Dothideomycetes genomes: a test case for predicting lifestyles and emergence of pathogens.</title>
        <authorList>
            <person name="Haridas S."/>
            <person name="Albert R."/>
            <person name="Binder M."/>
            <person name="Bloem J."/>
            <person name="Labutti K."/>
            <person name="Salamov A."/>
            <person name="Andreopoulos B."/>
            <person name="Baker S."/>
            <person name="Barry K."/>
            <person name="Bills G."/>
            <person name="Bluhm B."/>
            <person name="Cannon C."/>
            <person name="Castanera R."/>
            <person name="Culley D."/>
            <person name="Daum C."/>
            <person name="Ezra D."/>
            <person name="Gonzalez J."/>
            <person name="Henrissat B."/>
            <person name="Kuo A."/>
            <person name="Liang C."/>
            <person name="Lipzen A."/>
            <person name="Lutzoni F."/>
            <person name="Magnuson J."/>
            <person name="Mondo S."/>
            <person name="Nolan M."/>
            <person name="Ohm R."/>
            <person name="Pangilinan J."/>
            <person name="Park H.-J."/>
            <person name="Ramirez L."/>
            <person name="Alfaro M."/>
            <person name="Sun H."/>
            <person name="Tritt A."/>
            <person name="Yoshinaga Y."/>
            <person name="Zwiers L.-H."/>
            <person name="Turgeon B."/>
            <person name="Goodwin S."/>
            <person name="Spatafora J."/>
            <person name="Crous P."/>
            <person name="Grigoriev I."/>
        </authorList>
    </citation>
    <scope>NUCLEOTIDE SEQUENCE</scope>
    <source>
        <strain evidence="5">CBS 121410</strain>
    </source>
</reference>
<dbReference type="Gene3D" id="3.40.50.150">
    <property type="entry name" value="Vaccinia Virus protein VP39"/>
    <property type="match status" value="1"/>
</dbReference>
<dbReference type="InterPro" id="IPR002935">
    <property type="entry name" value="SAM_O-MeTrfase"/>
</dbReference>
<dbReference type="EMBL" id="ML978790">
    <property type="protein sequence ID" value="KAF2083409.1"/>
    <property type="molecule type" value="Genomic_DNA"/>
</dbReference>
<gene>
    <name evidence="5" type="ORF">K490DRAFT_51760</name>
</gene>
<keyword evidence="6" id="KW-1185">Reference proteome</keyword>
<dbReference type="InterPro" id="IPR029063">
    <property type="entry name" value="SAM-dependent_MTases_sf"/>
</dbReference>
<protein>
    <submittedName>
        <fullName evidence="5">O-methyltransferas-like protein family 3</fullName>
    </submittedName>
</protein>
<keyword evidence="2" id="KW-0808">Transferase</keyword>
<accession>A0A9P4HKT3</accession>
<evidence type="ECO:0000256" key="3">
    <source>
        <dbReference type="ARBA" id="ARBA00022691"/>
    </source>
</evidence>
<keyword evidence="3" id="KW-0949">S-adenosyl-L-methionine</keyword>
<dbReference type="OrthoDB" id="10251242at2759"/>
<dbReference type="PROSITE" id="PS51682">
    <property type="entry name" value="SAM_OMT_I"/>
    <property type="match status" value="1"/>
</dbReference>
<dbReference type="GO" id="GO:0008757">
    <property type="term" value="F:S-adenosylmethionine-dependent methyltransferase activity"/>
    <property type="evidence" value="ECO:0007669"/>
    <property type="project" value="TreeGrafter"/>
</dbReference>
<evidence type="ECO:0000313" key="6">
    <source>
        <dbReference type="Proteomes" id="UP000799776"/>
    </source>
</evidence>
<evidence type="ECO:0000313" key="5">
    <source>
        <dbReference type="EMBL" id="KAF2083409.1"/>
    </source>
</evidence>
<dbReference type="PANTHER" id="PTHR10509">
    <property type="entry name" value="O-METHYLTRANSFERASE-RELATED"/>
    <property type="match status" value="1"/>
</dbReference>
<dbReference type="AlphaFoldDB" id="A0A9P4HKT3"/>
<comment type="similarity">
    <text evidence="4">Belongs to the class I-like SAM-binding methyltransferase superfamily. Cation-dependent O-methyltransferase family.</text>
</comment>
<keyword evidence="1" id="KW-0489">Methyltransferase</keyword>
<dbReference type="Proteomes" id="UP000799776">
    <property type="component" value="Unassembled WGS sequence"/>
</dbReference>
<dbReference type="GO" id="GO:0008171">
    <property type="term" value="F:O-methyltransferase activity"/>
    <property type="evidence" value="ECO:0007669"/>
    <property type="project" value="InterPro"/>
</dbReference>
<dbReference type="SUPFAM" id="SSF53335">
    <property type="entry name" value="S-adenosyl-L-methionine-dependent methyltransferases"/>
    <property type="match status" value="1"/>
</dbReference>
<dbReference type="Pfam" id="PF01596">
    <property type="entry name" value="Methyltransf_3"/>
    <property type="match status" value="1"/>
</dbReference>
<dbReference type="GO" id="GO:0032259">
    <property type="term" value="P:methylation"/>
    <property type="evidence" value="ECO:0007669"/>
    <property type="project" value="UniProtKB-KW"/>
</dbReference>
<dbReference type="PANTHER" id="PTHR10509:SF14">
    <property type="entry name" value="CAFFEOYL-COA O-METHYLTRANSFERASE 3-RELATED"/>
    <property type="match status" value="1"/>
</dbReference>
<organism evidence="5 6">
    <name type="scientific">Saccharata proteae CBS 121410</name>
    <dbReference type="NCBI Taxonomy" id="1314787"/>
    <lineage>
        <taxon>Eukaryota</taxon>
        <taxon>Fungi</taxon>
        <taxon>Dikarya</taxon>
        <taxon>Ascomycota</taxon>
        <taxon>Pezizomycotina</taxon>
        <taxon>Dothideomycetes</taxon>
        <taxon>Dothideomycetes incertae sedis</taxon>
        <taxon>Botryosphaeriales</taxon>
        <taxon>Saccharataceae</taxon>
        <taxon>Saccharata</taxon>
    </lineage>
</organism>
<evidence type="ECO:0000256" key="2">
    <source>
        <dbReference type="ARBA" id="ARBA00022679"/>
    </source>
</evidence>